<keyword evidence="7 11" id="KW-0407">Ion channel</keyword>
<dbReference type="EMBL" id="JBHSBA010000003">
    <property type="protein sequence ID" value="MFC4124771.1"/>
    <property type="molecule type" value="Genomic_DNA"/>
</dbReference>
<evidence type="ECO:0000256" key="4">
    <source>
        <dbReference type="ARBA" id="ARBA00022989"/>
    </source>
</evidence>
<dbReference type="PANTHER" id="PTHR11537">
    <property type="entry name" value="VOLTAGE-GATED POTASSIUM CHANNEL"/>
    <property type="match status" value="1"/>
</dbReference>
<dbReference type="InterPro" id="IPR027359">
    <property type="entry name" value="Volt_channel_dom_sf"/>
</dbReference>
<name>A0ABV8L262_9NOCA</name>
<keyword evidence="5" id="KW-0406">Ion transport</keyword>
<keyword evidence="6 9" id="KW-0472">Membrane</keyword>
<evidence type="ECO:0000256" key="5">
    <source>
        <dbReference type="ARBA" id="ARBA00023065"/>
    </source>
</evidence>
<dbReference type="Proteomes" id="UP001595767">
    <property type="component" value="Unassembled WGS sequence"/>
</dbReference>
<sequence length="258" mass="28647">MLSTTTGTGAPLTRRQRWERTTNLPLTVLAVFFLAIYAWRVLDTDVSPRLDTALLWADIAIWLAFAVDYVVRLRLSTARPRFVRNHLLDLLVVLVPPFRPLRLVRAALLLIDGLNRVTKPRTRLSTFVGTTSLLIVVLSSLAFFDAEYGAPDSKVKTFGDALWWSAVSVTTVGYGDVYPVTAEGRLVSLVLMFLGIGLISFAIGTMTSWVVEQLKTVDDAADRTERSLTELVDEVRALRTEVAELRGAQEPQGRDSPT</sequence>
<dbReference type="PRINTS" id="PR00169">
    <property type="entry name" value="KCHANNEL"/>
</dbReference>
<proteinExistence type="predicted"/>
<evidence type="ECO:0000256" key="8">
    <source>
        <dbReference type="SAM" id="Coils"/>
    </source>
</evidence>
<feature type="transmembrane region" description="Helical" evidence="9">
    <location>
        <begin position="24"/>
        <end position="42"/>
    </location>
</feature>
<dbReference type="Gene3D" id="1.20.5.110">
    <property type="match status" value="1"/>
</dbReference>
<accession>A0ABV8L262</accession>
<protein>
    <submittedName>
        <fullName evidence="11">Potassium channel family protein</fullName>
    </submittedName>
</protein>
<gene>
    <name evidence="11" type="ORF">ACFOW8_07530</name>
</gene>
<evidence type="ECO:0000256" key="1">
    <source>
        <dbReference type="ARBA" id="ARBA00004141"/>
    </source>
</evidence>
<dbReference type="Gene3D" id="1.10.287.70">
    <property type="match status" value="1"/>
</dbReference>
<feature type="domain" description="Potassium channel" evidence="10">
    <location>
        <begin position="134"/>
        <end position="211"/>
    </location>
</feature>
<keyword evidence="12" id="KW-1185">Reference proteome</keyword>
<feature type="transmembrane region" description="Helical" evidence="9">
    <location>
        <begin position="54"/>
        <end position="71"/>
    </location>
</feature>
<evidence type="ECO:0000313" key="12">
    <source>
        <dbReference type="Proteomes" id="UP001595767"/>
    </source>
</evidence>
<keyword evidence="4 9" id="KW-1133">Transmembrane helix</keyword>
<evidence type="ECO:0000313" key="11">
    <source>
        <dbReference type="EMBL" id="MFC4124771.1"/>
    </source>
</evidence>
<dbReference type="InterPro" id="IPR028325">
    <property type="entry name" value="VG_K_chnl"/>
</dbReference>
<dbReference type="RefSeq" id="WP_378547410.1">
    <property type="nucleotide sequence ID" value="NZ_JBHSBA010000003.1"/>
</dbReference>
<dbReference type="Pfam" id="PF07885">
    <property type="entry name" value="Ion_trans_2"/>
    <property type="match status" value="1"/>
</dbReference>
<keyword evidence="8" id="KW-0175">Coiled coil</keyword>
<evidence type="ECO:0000256" key="2">
    <source>
        <dbReference type="ARBA" id="ARBA00022448"/>
    </source>
</evidence>
<dbReference type="InterPro" id="IPR013099">
    <property type="entry name" value="K_chnl_dom"/>
</dbReference>
<dbReference type="GO" id="GO:0034220">
    <property type="term" value="P:monoatomic ion transmembrane transport"/>
    <property type="evidence" value="ECO:0007669"/>
    <property type="project" value="UniProtKB-KW"/>
</dbReference>
<evidence type="ECO:0000259" key="10">
    <source>
        <dbReference type="Pfam" id="PF07885"/>
    </source>
</evidence>
<comment type="caution">
    <text evidence="11">The sequence shown here is derived from an EMBL/GenBank/DDBJ whole genome shotgun (WGS) entry which is preliminary data.</text>
</comment>
<reference evidence="12" key="1">
    <citation type="journal article" date="2019" name="Int. J. Syst. Evol. Microbiol.">
        <title>The Global Catalogue of Microorganisms (GCM) 10K type strain sequencing project: providing services to taxonomists for standard genome sequencing and annotation.</title>
        <authorList>
            <consortium name="The Broad Institute Genomics Platform"/>
            <consortium name="The Broad Institute Genome Sequencing Center for Infectious Disease"/>
            <person name="Wu L."/>
            <person name="Ma J."/>
        </authorList>
    </citation>
    <scope>NUCLEOTIDE SEQUENCE [LARGE SCALE GENOMIC DNA]</scope>
    <source>
        <strain evidence="12">CGMCC 4.7204</strain>
    </source>
</reference>
<comment type="subcellular location">
    <subcellularLocation>
        <location evidence="1">Membrane</location>
        <topology evidence="1">Multi-pass membrane protein</topology>
    </subcellularLocation>
</comment>
<feature type="transmembrane region" description="Helical" evidence="9">
    <location>
        <begin position="124"/>
        <end position="144"/>
    </location>
</feature>
<dbReference type="SUPFAM" id="SSF81324">
    <property type="entry name" value="Voltage-gated potassium channels"/>
    <property type="match status" value="1"/>
</dbReference>
<keyword evidence="3 9" id="KW-0812">Transmembrane</keyword>
<keyword evidence="2" id="KW-0813">Transport</keyword>
<feature type="transmembrane region" description="Helical" evidence="9">
    <location>
        <begin position="186"/>
        <end position="211"/>
    </location>
</feature>
<evidence type="ECO:0000256" key="3">
    <source>
        <dbReference type="ARBA" id="ARBA00022692"/>
    </source>
</evidence>
<dbReference type="PANTHER" id="PTHR11537:SF254">
    <property type="entry name" value="POTASSIUM VOLTAGE-GATED CHANNEL PROTEIN SHAB"/>
    <property type="match status" value="1"/>
</dbReference>
<feature type="coiled-coil region" evidence="8">
    <location>
        <begin position="221"/>
        <end position="248"/>
    </location>
</feature>
<dbReference type="Gene3D" id="1.20.120.350">
    <property type="entry name" value="Voltage-gated potassium channels. Chain C"/>
    <property type="match status" value="1"/>
</dbReference>
<evidence type="ECO:0000256" key="6">
    <source>
        <dbReference type="ARBA" id="ARBA00023136"/>
    </source>
</evidence>
<evidence type="ECO:0000256" key="9">
    <source>
        <dbReference type="SAM" id="Phobius"/>
    </source>
</evidence>
<evidence type="ECO:0000256" key="7">
    <source>
        <dbReference type="ARBA" id="ARBA00023303"/>
    </source>
</evidence>
<organism evidence="11 12">
    <name type="scientific">Nocardia rhizosphaerae</name>
    <dbReference type="NCBI Taxonomy" id="1691571"/>
    <lineage>
        <taxon>Bacteria</taxon>
        <taxon>Bacillati</taxon>
        <taxon>Actinomycetota</taxon>
        <taxon>Actinomycetes</taxon>
        <taxon>Mycobacteriales</taxon>
        <taxon>Nocardiaceae</taxon>
        <taxon>Nocardia</taxon>
    </lineage>
</organism>